<dbReference type="InterPro" id="IPR017441">
    <property type="entry name" value="Protein_kinase_ATP_BS"/>
</dbReference>
<dbReference type="GO" id="GO:0005524">
    <property type="term" value="F:ATP binding"/>
    <property type="evidence" value="ECO:0007669"/>
    <property type="project" value="UniProtKB-UniRule"/>
</dbReference>
<feature type="binding site" evidence="11">
    <location>
        <position position="332"/>
    </location>
    <ligand>
        <name>ATP</name>
        <dbReference type="ChEBI" id="CHEBI:30616"/>
    </ligand>
</feature>
<dbReference type="Pfam" id="PF00560">
    <property type="entry name" value="LRR_1"/>
    <property type="match status" value="4"/>
</dbReference>
<keyword evidence="5" id="KW-0677">Repeat</keyword>
<evidence type="ECO:0000256" key="5">
    <source>
        <dbReference type="ARBA" id="ARBA00022737"/>
    </source>
</evidence>
<organism evidence="14 15">
    <name type="scientific">Adiantum capillus-veneris</name>
    <name type="common">Maidenhair fern</name>
    <dbReference type="NCBI Taxonomy" id="13818"/>
    <lineage>
        <taxon>Eukaryota</taxon>
        <taxon>Viridiplantae</taxon>
        <taxon>Streptophyta</taxon>
        <taxon>Embryophyta</taxon>
        <taxon>Tracheophyta</taxon>
        <taxon>Polypodiopsida</taxon>
        <taxon>Polypodiidae</taxon>
        <taxon>Polypodiales</taxon>
        <taxon>Pteridineae</taxon>
        <taxon>Pteridaceae</taxon>
        <taxon>Vittarioideae</taxon>
        <taxon>Adiantum</taxon>
    </lineage>
</organism>
<dbReference type="InterPro" id="IPR008271">
    <property type="entry name" value="Ser/Thr_kinase_AS"/>
</dbReference>
<evidence type="ECO:0000256" key="8">
    <source>
        <dbReference type="ARBA" id="ARBA00022840"/>
    </source>
</evidence>
<dbReference type="SUPFAM" id="SSF56112">
    <property type="entry name" value="Protein kinase-like (PK-like)"/>
    <property type="match status" value="1"/>
</dbReference>
<evidence type="ECO:0000256" key="12">
    <source>
        <dbReference type="SAM" id="Phobius"/>
    </source>
</evidence>
<dbReference type="Gene3D" id="3.30.200.20">
    <property type="entry name" value="Phosphorylase Kinase, domain 1"/>
    <property type="match status" value="1"/>
</dbReference>
<dbReference type="EMBL" id="JABFUD020000023">
    <property type="protein sequence ID" value="KAI5061332.1"/>
    <property type="molecule type" value="Genomic_DNA"/>
</dbReference>
<comment type="caution">
    <text evidence="14">The sequence shown here is derived from an EMBL/GenBank/DDBJ whole genome shotgun (WGS) entry which is preliminary data.</text>
</comment>
<evidence type="ECO:0000313" key="14">
    <source>
        <dbReference type="EMBL" id="KAI5061332.1"/>
    </source>
</evidence>
<evidence type="ECO:0000256" key="4">
    <source>
        <dbReference type="ARBA" id="ARBA00022692"/>
    </source>
</evidence>
<dbReference type="InterPro" id="IPR001611">
    <property type="entry name" value="Leu-rich_rpt"/>
</dbReference>
<dbReference type="PANTHER" id="PTHR48007">
    <property type="entry name" value="LEUCINE-RICH REPEAT RECEPTOR-LIKE PROTEIN KINASE PXC1"/>
    <property type="match status" value="1"/>
</dbReference>
<proteinExistence type="predicted"/>
<gene>
    <name evidence="14" type="ORF">GOP47_0023837</name>
</gene>
<evidence type="ECO:0000256" key="10">
    <source>
        <dbReference type="ARBA" id="ARBA00023136"/>
    </source>
</evidence>
<evidence type="ECO:0000256" key="6">
    <source>
        <dbReference type="ARBA" id="ARBA00022741"/>
    </source>
</evidence>
<dbReference type="GO" id="GO:0016020">
    <property type="term" value="C:membrane"/>
    <property type="evidence" value="ECO:0007669"/>
    <property type="project" value="UniProtKB-SubCell"/>
</dbReference>
<feature type="domain" description="Protein kinase" evidence="13">
    <location>
        <begin position="304"/>
        <end position="603"/>
    </location>
</feature>
<dbReference type="GO" id="GO:0004672">
    <property type="term" value="F:protein kinase activity"/>
    <property type="evidence" value="ECO:0007669"/>
    <property type="project" value="InterPro"/>
</dbReference>
<keyword evidence="7" id="KW-0418">Kinase</keyword>
<evidence type="ECO:0000256" key="2">
    <source>
        <dbReference type="ARBA" id="ARBA00022614"/>
    </source>
</evidence>
<evidence type="ECO:0000256" key="1">
    <source>
        <dbReference type="ARBA" id="ARBA00004370"/>
    </source>
</evidence>
<evidence type="ECO:0000256" key="11">
    <source>
        <dbReference type="PROSITE-ProRule" id="PRU10141"/>
    </source>
</evidence>
<dbReference type="Gene3D" id="1.10.510.10">
    <property type="entry name" value="Transferase(Phosphotransferase) domain 1"/>
    <property type="match status" value="1"/>
</dbReference>
<dbReference type="PROSITE" id="PS50011">
    <property type="entry name" value="PROTEIN_KINASE_DOM"/>
    <property type="match status" value="1"/>
</dbReference>
<dbReference type="SUPFAM" id="SSF52058">
    <property type="entry name" value="L domain-like"/>
    <property type="match status" value="1"/>
</dbReference>
<dbReference type="InterPro" id="IPR011009">
    <property type="entry name" value="Kinase-like_dom_sf"/>
</dbReference>
<accession>A0A9D4U5C5</accession>
<dbReference type="InterPro" id="IPR000719">
    <property type="entry name" value="Prot_kinase_dom"/>
</dbReference>
<keyword evidence="9 12" id="KW-1133">Transmembrane helix</keyword>
<dbReference type="PANTHER" id="PTHR48007:SF76">
    <property type="entry name" value="OS03G0145102 PROTEIN"/>
    <property type="match status" value="1"/>
</dbReference>
<dbReference type="OrthoDB" id="1724816at2759"/>
<evidence type="ECO:0000256" key="9">
    <source>
        <dbReference type="ARBA" id="ARBA00022989"/>
    </source>
</evidence>
<dbReference type="PROSITE" id="PS00108">
    <property type="entry name" value="PROTEIN_KINASE_ST"/>
    <property type="match status" value="1"/>
</dbReference>
<keyword evidence="6 11" id="KW-0547">Nucleotide-binding</keyword>
<reference evidence="14" key="1">
    <citation type="submission" date="2021-01" db="EMBL/GenBank/DDBJ databases">
        <title>Adiantum capillus-veneris genome.</title>
        <authorList>
            <person name="Fang Y."/>
            <person name="Liao Q."/>
        </authorList>
    </citation>
    <scope>NUCLEOTIDE SEQUENCE</scope>
    <source>
        <strain evidence="14">H3</strain>
        <tissue evidence="14">Leaf</tissue>
    </source>
</reference>
<evidence type="ECO:0000313" key="15">
    <source>
        <dbReference type="Proteomes" id="UP000886520"/>
    </source>
</evidence>
<dbReference type="PROSITE" id="PS00107">
    <property type="entry name" value="PROTEIN_KINASE_ATP"/>
    <property type="match status" value="1"/>
</dbReference>
<evidence type="ECO:0000256" key="7">
    <source>
        <dbReference type="ARBA" id="ARBA00022777"/>
    </source>
</evidence>
<keyword evidence="8 11" id="KW-0067">ATP-binding</keyword>
<keyword evidence="15" id="KW-1185">Reference proteome</keyword>
<dbReference type="SMART" id="SM00220">
    <property type="entry name" value="S_TKc"/>
    <property type="match status" value="1"/>
</dbReference>
<keyword evidence="4 12" id="KW-0812">Transmembrane</keyword>
<sequence>MALRLRFWQQGGPSTFTEGKLGLIINGDPAGYTSDTELCLKAFKSSVLDHSGILHSQWNFSHGICDYGFWPGVSCWGNRDDVQVMSLMLSGAGLAGNPFPAGLSKCGLGLVQLDLSKNNFSGLLPPNLCQMLPYLTTLNLSFNDFSGEIPLGLKDCLFLHSLDLQGNRLSGPIPPYLATGLIPHLLSLNLSSNSLSGPIPFPFILNGTSLPASAFDHNPQLCGLPLTLPCSTTHHHNNHLIEILVPIAALLLLLPFIVMALRLWSWWWQSHSLARRTQMSASFHMFDGHLRLSWKNLQQATSNFSHANILGVGGSSTVYKGKLANGKVLAIKVLQSSKAVHSSDVEKQFMTELEVLGKLRHRNLVRILGYCYNGQETMAIILDFMAMGSLDALLHNQSLPGQQINMGWKSRLYILRSIADGLAYLHHDYDGKHCVIHGDLKPGNVLLDEHLVAHIADFGLAKFVGATKTTSVPLALSRESVSASKAQWWSFGYTAPECAQQGVMSRKADVFSFGVIMLEVMTGERPGSYKLKEGQTLADWVGTALASGIVDDVVASGLKVEQNWKKWDAQIVAALKLGCKCTSYKPNARPYMHDVRSFLHDLAHKQDLIGHLSEMQQ</sequence>
<dbReference type="Gene3D" id="3.80.10.10">
    <property type="entry name" value="Ribonuclease Inhibitor"/>
    <property type="match status" value="1"/>
</dbReference>
<name>A0A9D4U5C5_ADICA</name>
<keyword evidence="3" id="KW-0808">Transferase</keyword>
<evidence type="ECO:0000256" key="3">
    <source>
        <dbReference type="ARBA" id="ARBA00022679"/>
    </source>
</evidence>
<keyword evidence="2" id="KW-0433">Leucine-rich repeat</keyword>
<evidence type="ECO:0000259" key="13">
    <source>
        <dbReference type="PROSITE" id="PS50011"/>
    </source>
</evidence>
<feature type="transmembrane region" description="Helical" evidence="12">
    <location>
        <begin position="243"/>
        <end position="268"/>
    </location>
</feature>
<dbReference type="AlphaFoldDB" id="A0A9D4U5C5"/>
<protein>
    <recommendedName>
        <fullName evidence="13">Protein kinase domain-containing protein</fullName>
    </recommendedName>
</protein>
<dbReference type="InterPro" id="IPR032675">
    <property type="entry name" value="LRR_dom_sf"/>
</dbReference>
<dbReference type="InterPro" id="IPR046959">
    <property type="entry name" value="PRK1-6/SRF4-like"/>
</dbReference>
<keyword evidence="10 12" id="KW-0472">Membrane</keyword>
<comment type="subcellular location">
    <subcellularLocation>
        <location evidence="1">Membrane</location>
    </subcellularLocation>
</comment>
<dbReference type="Pfam" id="PF00069">
    <property type="entry name" value="Pkinase"/>
    <property type="match status" value="1"/>
</dbReference>
<dbReference type="Proteomes" id="UP000886520">
    <property type="component" value="Chromosome 23"/>
</dbReference>